<evidence type="ECO:0000313" key="2">
    <source>
        <dbReference type="Proteomes" id="UP000050794"/>
    </source>
</evidence>
<evidence type="ECO:0000313" key="3">
    <source>
        <dbReference type="WBParaSite" id="TCNE_0000769101-mRNA-1"/>
    </source>
</evidence>
<gene>
    <name evidence="1" type="ORF">TCNE_LOCUS7691</name>
</gene>
<reference evidence="1 2" key="2">
    <citation type="submission" date="2018-11" db="EMBL/GenBank/DDBJ databases">
        <authorList>
            <consortium name="Pathogen Informatics"/>
        </authorList>
    </citation>
    <scope>NUCLEOTIDE SEQUENCE [LARGE SCALE GENOMIC DNA]</scope>
</reference>
<accession>A0A183UGS1</accession>
<proteinExistence type="predicted"/>
<keyword evidence="2" id="KW-1185">Reference proteome</keyword>
<dbReference type="Proteomes" id="UP000050794">
    <property type="component" value="Unassembled WGS sequence"/>
</dbReference>
<evidence type="ECO:0000313" key="1">
    <source>
        <dbReference type="EMBL" id="VDM39012.1"/>
    </source>
</evidence>
<reference evidence="3" key="1">
    <citation type="submission" date="2016-06" db="UniProtKB">
        <authorList>
            <consortium name="WormBaseParasite"/>
        </authorList>
    </citation>
    <scope>IDENTIFICATION</scope>
</reference>
<dbReference type="WBParaSite" id="TCNE_0000769101-mRNA-1">
    <property type="protein sequence ID" value="TCNE_0000769101-mRNA-1"/>
    <property type="gene ID" value="TCNE_0000769101"/>
</dbReference>
<dbReference type="EMBL" id="UYWY01019736">
    <property type="protein sequence ID" value="VDM39012.1"/>
    <property type="molecule type" value="Genomic_DNA"/>
</dbReference>
<name>A0A183UGS1_TOXCA</name>
<sequence length="31" mass="3695">MYIGKEDNDEKNLRKVRSKEDLPFGELFPLL</sequence>
<organism evidence="2 3">
    <name type="scientific">Toxocara canis</name>
    <name type="common">Canine roundworm</name>
    <dbReference type="NCBI Taxonomy" id="6265"/>
    <lineage>
        <taxon>Eukaryota</taxon>
        <taxon>Metazoa</taxon>
        <taxon>Ecdysozoa</taxon>
        <taxon>Nematoda</taxon>
        <taxon>Chromadorea</taxon>
        <taxon>Rhabditida</taxon>
        <taxon>Spirurina</taxon>
        <taxon>Ascaridomorpha</taxon>
        <taxon>Ascaridoidea</taxon>
        <taxon>Toxocaridae</taxon>
        <taxon>Toxocara</taxon>
    </lineage>
</organism>
<protein>
    <submittedName>
        <fullName evidence="3">Transposase</fullName>
    </submittedName>
</protein>
<dbReference type="AlphaFoldDB" id="A0A183UGS1"/>